<reference evidence="1" key="1">
    <citation type="journal article" date="2019" name="Sci. Rep.">
        <title>Draft genome of Tanacetum cinerariifolium, the natural source of mosquito coil.</title>
        <authorList>
            <person name="Yamashiro T."/>
            <person name="Shiraishi A."/>
            <person name="Satake H."/>
            <person name="Nakayama K."/>
        </authorList>
    </citation>
    <scope>NUCLEOTIDE SEQUENCE</scope>
</reference>
<dbReference type="AlphaFoldDB" id="A0A699Q5E4"/>
<dbReference type="EMBL" id="BKCJ010982061">
    <property type="protein sequence ID" value="GFC59562.1"/>
    <property type="molecule type" value="Genomic_DNA"/>
</dbReference>
<proteinExistence type="predicted"/>
<evidence type="ECO:0000313" key="1">
    <source>
        <dbReference type="EMBL" id="GFC59562.1"/>
    </source>
</evidence>
<feature type="non-terminal residue" evidence="1">
    <location>
        <position position="1"/>
    </location>
</feature>
<gene>
    <name evidence="1" type="ORF">Tci_831532</name>
</gene>
<name>A0A699Q5E4_TANCI</name>
<organism evidence="1">
    <name type="scientific">Tanacetum cinerariifolium</name>
    <name type="common">Dalmatian daisy</name>
    <name type="synonym">Chrysanthemum cinerariifolium</name>
    <dbReference type="NCBI Taxonomy" id="118510"/>
    <lineage>
        <taxon>Eukaryota</taxon>
        <taxon>Viridiplantae</taxon>
        <taxon>Streptophyta</taxon>
        <taxon>Embryophyta</taxon>
        <taxon>Tracheophyta</taxon>
        <taxon>Spermatophyta</taxon>
        <taxon>Magnoliopsida</taxon>
        <taxon>eudicotyledons</taxon>
        <taxon>Gunneridae</taxon>
        <taxon>Pentapetalae</taxon>
        <taxon>asterids</taxon>
        <taxon>campanulids</taxon>
        <taxon>Asterales</taxon>
        <taxon>Asteraceae</taxon>
        <taxon>Asteroideae</taxon>
        <taxon>Anthemideae</taxon>
        <taxon>Anthemidinae</taxon>
        <taxon>Tanacetum</taxon>
    </lineage>
</organism>
<comment type="caution">
    <text evidence="1">The sequence shown here is derived from an EMBL/GenBank/DDBJ whole genome shotgun (WGS) entry which is preliminary data.</text>
</comment>
<accession>A0A699Q5E4</accession>
<protein>
    <submittedName>
        <fullName evidence="1">Uncharacterized protein</fullName>
    </submittedName>
</protein>
<sequence>TTAKLITEVVNATASQVSAASATIPATKPTIPATAPTVVAAYTGRRKGVIIRDLEEELPLKTTAETPKVKDKGKGILVKTPKPKKKKDQIKMYAEYTRKLQEEIDRDHDGFNKDIDWDAVMDHVNQKSNNP</sequence>